<reference evidence="1 2" key="1">
    <citation type="submission" date="2023-08" db="EMBL/GenBank/DDBJ databases">
        <authorList>
            <person name="Park J.-S."/>
        </authorList>
    </citation>
    <scope>NUCLEOTIDE SEQUENCE [LARGE SCALE GENOMIC DNA]</scope>
    <source>
        <strain evidence="1 2">2205BS29-5</strain>
    </source>
</reference>
<dbReference type="EMBL" id="JAVAMQ010000001">
    <property type="protein sequence ID" value="MDP5305807.1"/>
    <property type="molecule type" value="Genomic_DNA"/>
</dbReference>
<gene>
    <name evidence="1" type="ORF">Q5Y72_01690</name>
</gene>
<dbReference type="RefSeq" id="WP_305961679.1">
    <property type="nucleotide sequence ID" value="NZ_JAVAMQ010000001.1"/>
</dbReference>
<proteinExistence type="predicted"/>
<comment type="caution">
    <text evidence="1">The sequence shown here is derived from an EMBL/GenBank/DDBJ whole genome shotgun (WGS) entry which is preliminary data.</text>
</comment>
<accession>A0ABT9J9G8</accession>
<evidence type="ECO:0000313" key="1">
    <source>
        <dbReference type="EMBL" id="MDP5305807.1"/>
    </source>
</evidence>
<keyword evidence="2" id="KW-1185">Reference proteome</keyword>
<name>A0ABT9J9G8_9RHOB</name>
<evidence type="ECO:0000313" key="2">
    <source>
        <dbReference type="Proteomes" id="UP001224997"/>
    </source>
</evidence>
<sequence>MPVLQRIVALLSLLLAAALFGFFYAWVCSTMWGLDRASPDVAIAAMQAMNTSVRNAVFAPAFFGSGPALLLAGC</sequence>
<protein>
    <submittedName>
        <fullName evidence="1">Uncharacterized protein</fullName>
    </submittedName>
</protein>
<dbReference type="Proteomes" id="UP001224997">
    <property type="component" value="Unassembled WGS sequence"/>
</dbReference>
<organism evidence="1 2">
    <name type="scientific">Paracoccus spongiarum</name>
    <dbReference type="NCBI Taxonomy" id="3064387"/>
    <lineage>
        <taxon>Bacteria</taxon>
        <taxon>Pseudomonadati</taxon>
        <taxon>Pseudomonadota</taxon>
        <taxon>Alphaproteobacteria</taxon>
        <taxon>Rhodobacterales</taxon>
        <taxon>Paracoccaceae</taxon>
        <taxon>Paracoccus</taxon>
    </lineage>
</organism>